<feature type="domain" description="Endonuclease/exonuclease/phosphatase" evidence="4">
    <location>
        <begin position="2"/>
        <end position="62"/>
    </location>
</feature>
<evidence type="ECO:0000313" key="5">
    <source>
        <dbReference type="EMBL" id="KAH0815267.1"/>
    </source>
</evidence>
<proteinExistence type="predicted"/>
<dbReference type="AlphaFoldDB" id="A0A8J6HJ54"/>
<dbReference type="Pfam" id="PF00078">
    <property type="entry name" value="RVT_1"/>
    <property type="match status" value="1"/>
</dbReference>
<name>A0A8J6HJ54_TENMO</name>
<dbReference type="GO" id="GO:0003824">
    <property type="term" value="F:catalytic activity"/>
    <property type="evidence" value="ECO:0007669"/>
    <property type="project" value="InterPro"/>
</dbReference>
<dbReference type="InterPro" id="IPR005135">
    <property type="entry name" value="Endo/exonuclease/phosphatase"/>
</dbReference>
<dbReference type="PANTHER" id="PTHR45749:SF21">
    <property type="entry name" value="DUF4371 DOMAIN-CONTAINING PROTEIN"/>
    <property type="match status" value="1"/>
</dbReference>
<evidence type="ECO:0008006" key="7">
    <source>
        <dbReference type="Google" id="ProtNLM"/>
    </source>
</evidence>
<evidence type="ECO:0000256" key="1">
    <source>
        <dbReference type="SAM" id="MobiDB-lite"/>
    </source>
</evidence>
<accession>A0A8J6HJ54</accession>
<evidence type="ECO:0000259" key="3">
    <source>
        <dbReference type="Pfam" id="PF14291"/>
    </source>
</evidence>
<evidence type="ECO:0000259" key="4">
    <source>
        <dbReference type="Pfam" id="PF14529"/>
    </source>
</evidence>
<dbReference type="SUPFAM" id="SSF56219">
    <property type="entry name" value="DNase I-like"/>
    <property type="match status" value="1"/>
</dbReference>
<comment type="caution">
    <text evidence="5">The sequence shown here is derived from an EMBL/GenBank/DDBJ whole genome shotgun (WGS) entry which is preliminary data.</text>
</comment>
<reference evidence="5" key="2">
    <citation type="submission" date="2021-08" db="EMBL/GenBank/DDBJ databases">
        <authorList>
            <person name="Eriksson T."/>
        </authorList>
    </citation>
    <scope>NUCLEOTIDE SEQUENCE</scope>
    <source>
        <strain evidence="5">Stoneville</strain>
        <tissue evidence="5">Whole head</tissue>
    </source>
</reference>
<protein>
    <recommendedName>
        <fullName evidence="7">DUF4371 domain-containing protein</fullName>
    </recommendedName>
</protein>
<dbReference type="CDD" id="cd01650">
    <property type="entry name" value="RT_nLTR_like"/>
    <property type="match status" value="1"/>
</dbReference>
<evidence type="ECO:0000259" key="2">
    <source>
        <dbReference type="Pfam" id="PF00078"/>
    </source>
</evidence>
<sequence length="937" mass="107109">MLQEFITLNDLDILNQRVFPPTLQNSRGQSYIDLTLTTQATTTYISNWEVLESLAMSDHKAIVFTFRTNPCDDDTPPPVHTEHVAETLHNWNEVSETRFPALSSPEQIDAAMELLCYINATRRRRLARRPDWWTDEVERKWLLHGTDLRENELPPYKRAGTALCSRTLRKIHPGGDAGSVKNYRPITLLSPYGKLLEKLIKNKLTRIFAPLHSPRQFEFSSGRSTTDALLEYQAAVSGSTRKYVMSIFVDIKGAIDNVWWTGLFQVLWVKQVPHEILMLLKSYLMDRHVTFTQGNVTITAQAALDHIVNWATKYKLVLSKEKTVLMVHKSPPRVHHQDLKLLLYDAPIALVQKPTVPRLIIIFIINQGISGLKKGEHKIKYAGEEIEVLDSEQPDKIDDPMKGVIRQLALPEEILLAKLQREAAKNEKDARIWQNTILLPRKILCGCRMLAMKLLKSDATKKLVKKTAEYSLRESVSAQGREDRGFDSDPGRKKKGYILSRDSEVTLSHWSRSIELVITPLIDLPLKIEYVKESREHILEEKISLDEEIRYLQHTDIIFSNEKRLRIRFDLHMTLIDGKVLNALTDTKSSQACPICGATPKTFQSTTNFSSPVFKARPHTLQYGISPLHAWIRLKRRKEMLLKQKQSESMLGFLNSRSHTSDNTQSVSISSETNDETDQVVEQKIDEIEKIQTDDEADKKVQDTEEIDESKNDKNKTIDSEEEVKSDDDNKHANPVATTSKFDPDPGTWNRNNIGHEMLSKFDPILEEHLRKVQLQSDCKKWSVSYLSKTIQDELIEQMAENVKQKIVALIKDAKYYSVIMDCTPDISRVEQLSLVIRIVCLDPKTSEFIPGEFFIGFFPVSSGAGLTELLMEKLGLDVQYIRGQGYDNGANMKGIRSGLESLQKKWTPPPHSKVLNQLGHEERSVNLIMKLLTNQF</sequence>
<gene>
    <name evidence="5" type="ORF">GEV33_007524</name>
</gene>
<feature type="compositionally biased region" description="Basic and acidic residues" evidence="1">
    <location>
        <begin position="681"/>
        <end position="719"/>
    </location>
</feature>
<feature type="compositionally biased region" description="Polar residues" evidence="1">
    <location>
        <begin position="655"/>
        <end position="672"/>
    </location>
</feature>
<feature type="region of interest" description="Disordered" evidence="1">
    <location>
        <begin position="653"/>
        <end position="749"/>
    </location>
</feature>
<feature type="domain" description="Reverse transcriptase" evidence="2">
    <location>
        <begin position="180"/>
        <end position="289"/>
    </location>
</feature>
<dbReference type="InterPro" id="IPR036691">
    <property type="entry name" value="Endo/exonu/phosph_ase_sf"/>
</dbReference>
<dbReference type="PANTHER" id="PTHR45749">
    <property type="match status" value="1"/>
</dbReference>
<dbReference type="EMBL" id="JABDTM020023315">
    <property type="protein sequence ID" value="KAH0815267.1"/>
    <property type="molecule type" value="Genomic_DNA"/>
</dbReference>
<keyword evidence="6" id="KW-1185">Reference proteome</keyword>
<dbReference type="Gene3D" id="3.60.10.10">
    <property type="entry name" value="Endonuclease/exonuclease/phosphatase"/>
    <property type="match status" value="1"/>
</dbReference>
<reference evidence="5" key="1">
    <citation type="journal article" date="2020" name="J Insects Food Feed">
        <title>The yellow mealworm (Tenebrio molitor) genome: a resource for the emerging insects as food and feed industry.</title>
        <authorList>
            <person name="Eriksson T."/>
            <person name="Andere A."/>
            <person name="Kelstrup H."/>
            <person name="Emery V."/>
            <person name="Picard C."/>
        </authorList>
    </citation>
    <scope>NUCLEOTIDE SEQUENCE</scope>
    <source>
        <strain evidence="5">Stoneville</strain>
        <tissue evidence="5">Whole head</tissue>
    </source>
</reference>
<dbReference type="Proteomes" id="UP000719412">
    <property type="component" value="Unassembled WGS sequence"/>
</dbReference>
<feature type="domain" description="DUF4371" evidence="3">
    <location>
        <begin position="760"/>
        <end position="896"/>
    </location>
</feature>
<dbReference type="Pfam" id="PF14291">
    <property type="entry name" value="DUF4371"/>
    <property type="match status" value="1"/>
</dbReference>
<organism evidence="5 6">
    <name type="scientific">Tenebrio molitor</name>
    <name type="common">Yellow mealworm beetle</name>
    <dbReference type="NCBI Taxonomy" id="7067"/>
    <lineage>
        <taxon>Eukaryota</taxon>
        <taxon>Metazoa</taxon>
        <taxon>Ecdysozoa</taxon>
        <taxon>Arthropoda</taxon>
        <taxon>Hexapoda</taxon>
        <taxon>Insecta</taxon>
        <taxon>Pterygota</taxon>
        <taxon>Neoptera</taxon>
        <taxon>Endopterygota</taxon>
        <taxon>Coleoptera</taxon>
        <taxon>Polyphaga</taxon>
        <taxon>Cucujiformia</taxon>
        <taxon>Tenebrionidae</taxon>
        <taxon>Tenebrio</taxon>
    </lineage>
</organism>
<evidence type="ECO:0000313" key="6">
    <source>
        <dbReference type="Proteomes" id="UP000719412"/>
    </source>
</evidence>
<dbReference type="Pfam" id="PF14529">
    <property type="entry name" value="Exo_endo_phos_2"/>
    <property type="match status" value="1"/>
</dbReference>
<dbReference type="InterPro" id="IPR000477">
    <property type="entry name" value="RT_dom"/>
</dbReference>
<dbReference type="InterPro" id="IPR025398">
    <property type="entry name" value="DUF4371"/>
</dbReference>